<gene>
    <name evidence="1" type="ORF">H5410_036370</name>
</gene>
<reference evidence="1 2" key="1">
    <citation type="submission" date="2020-09" db="EMBL/GenBank/DDBJ databases">
        <title>De no assembly of potato wild relative species, Solanum commersonii.</title>
        <authorList>
            <person name="Cho K."/>
        </authorList>
    </citation>
    <scope>NUCLEOTIDE SEQUENCE [LARGE SCALE GENOMIC DNA]</scope>
    <source>
        <strain evidence="1">LZ3.2</strain>
        <tissue evidence="1">Leaf</tissue>
    </source>
</reference>
<dbReference type="AlphaFoldDB" id="A0A9J5Y550"/>
<protein>
    <submittedName>
        <fullName evidence="1">Uncharacterized protein</fullName>
    </submittedName>
</protein>
<evidence type="ECO:0000313" key="1">
    <source>
        <dbReference type="EMBL" id="KAG5595138.1"/>
    </source>
</evidence>
<evidence type="ECO:0000313" key="2">
    <source>
        <dbReference type="Proteomes" id="UP000824120"/>
    </source>
</evidence>
<accession>A0A9J5Y550</accession>
<dbReference type="Proteomes" id="UP000824120">
    <property type="component" value="Chromosome 7"/>
</dbReference>
<comment type="caution">
    <text evidence="1">The sequence shown here is derived from an EMBL/GenBank/DDBJ whole genome shotgun (WGS) entry which is preliminary data.</text>
</comment>
<proteinExistence type="predicted"/>
<keyword evidence="2" id="KW-1185">Reference proteome</keyword>
<sequence length="86" mass="9937">MNVHNKPQFTHAMIKCVPKYSSCDTPLTNTLKLEILVSNENSRSTKVFEWPYTKHDSILTHNGLPVFCNKHLFQLTQYQKGLFQGV</sequence>
<name>A0A9J5Y550_SOLCO</name>
<dbReference type="EMBL" id="JACXVP010000007">
    <property type="protein sequence ID" value="KAG5595138.1"/>
    <property type="molecule type" value="Genomic_DNA"/>
</dbReference>
<organism evidence="1 2">
    <name type="scientific">Solanum commersonii</name>
    <name type="common">Commerson's wild potato</name>
    <name type="synonym">Commerson's nightshade</name>
    <dbReference type="NCBI Taxonomy" id="4109"/>
    <lineage>
        <taxon>Eukaryota</taxon>
        <taxon>Viridiplantae</taxon>
        <taxon>Streptophyta</taxon>
        <taxon>Embryophyta</taxon>
        <taxon>Tracheophyta</taxon>
        <taxon>Spermatophyta</taxon>
        <taxon>Magnoliopsida</taxon>
        <taxon>eudicotyledons</taxon>
        <taxon>Gunneridae</taxon>
        <taxon>Pentapetalae</taxon>
        <taxon>asterids</taxon>
        <taxon>lamiids</taxon>
        <taxon>Solanales</taxon>
        <taxon>Solanaceae</taxon>
        <taxon>Solanoideae</taxon>
        <taxon>Solaneae</taxon>
        <taxon>Solanum</taxon>
    </lineage>
</organism>